<protein>
    <submittedName>
        <fullName evidence="1">Uncharacterized protein</fullName>
    </submittedName>
</protein>
<evidence type="ECO:0000313" key="1">
    <source>
        <dbReference type="EMBL" id="KAJ8916397.1"/>
    </source>
</evidence>
<organism evidence="1 2">
    <name type="scientific">Exocentrus adspersus</name>
    <dbReference type="NCBI Taxonomy" id="1586481"/>
    <lineage>
        <taxon>Eukaryota</taxon>
        <taxon>Metazoa</taxon>
        <taxon>Ecdysozoa</taxon>
        <taxon>Arthropoda</taxon>
        <taxon>Hexapoda</taxon>
        <taxon>Insecta</taxon>
        <taxon>Pterygota</taxon>
        <taxon>Neoptera</taxon>
        <taxon>Endopterygota</taxon>
        <taxon>Coleoptera</taxon>
        <taxon>Polyphaga</taxon>
        <taxon>Cucujiformia</taxon>
        <taxon>Chrysomeloidea</taxon>
        <taxon>Cerambycidae</taxon>
        <taxon>Lamiinae</taxon>
        <taxon>Acanthocinini</taxon>
        <taxon>Exocentrus</taxon>
    </lineage>
</organism>
<keyword evidence="2" id="KW-1185">Reference proteome</keyword>
<dbReference type="Gene3D" id="3.30.420.10">
    <property type="entry name" value="Ribonuclease H-like superfamily/Ribonuclease H"/>
    <property type="match status" value="1"/>
</dbReference>
<reference evidence="1 2" key="1">
    <citation type="journal article" date="2023" name="Insect Mol. Biol.">
        <title>Genome sequencing provides insights into the evolution of gene families encoding plant cell wall-degrading enzymes in longhorned beetles.</title>
        <authorList>
            <person name="Shin N.R."/>
            <person name="Okamura Y."/>
            <person name="Kirsch R."/>
            <person name="Pauchet Y."/>
        </authorList>
    </citation>
    <scope>NUCLEOTIDE SEQUENCE [LARGE SCALE GENOMIC DNA]</scope>
    <source>
        <strain evidence="1">EAD_L_NR</strain>
    </source>
</reference>
<evidence type="ECO:0000313" key="2">
    <source>
        <dbReference type="Proteomes" id="UP001159042"/>
    </source>
</evidence>
<sequence length="88" mass="9825">MSKSDFIGLEVDPMLKSGAANVKLALPARGPRTRSRGPMQQYNVGAPFERIAIDVAGLFPRSEAVNRYILVVMDYFTNGQLHRPEFIM</sequence>
<proteinExistence type="predicted"/>
<dbReference type="Proteomes" id="UP001159042">
    <property type="component" value="Unassembled WGS sequence"/>
</dbReference>
<accession>A0AAV8VPN2</accession>
<gene>
    <name evidence="1" type="ORF">NQ315_014607</name>
</gene>
<dbReference type="AlphaFoldDB" id="A0AAV8VPN2"/>
<dbReference type="EMBL" id="JANEYG010000042">
    <property type="protein sequence ID" value="KAJ8916397.1"/>
    <property type="molecule type" value="Genomic_DNA"/>
</dbReference>
<comment type="caution">
    <text evidence="1">The sequence shown here is derived from an EMBL/GenBank/DDBJ whole genome shotgun (WGS) entry which is preliminary data.</text>
</comment>
<name>A0AAV8VPN2_9CUCU</name>
<dbReference type="GO" id="GO:0003676">
    <property type="term" value="F:nucleic acid binding"/>
    <property type="evidence" value="ECO:0007669"/>
    <property type="project" value="InterPro"/>
</dbReference>
<dbReference type="InterPro" id="IPR036397">
    <property type="entry name" value="RNaseH_sf"/>
</dbReference>